<protein>
    <recommendedName>
        <fullName evidence="3">Acid ceramidase</fullName>
    </recommendedName>
</protein>
<dbReference type="Gene3D" id="3.60.60.10">
    <property type="entry name" value="Penicillin V Acylase, Chain A"/>
    <property type="match status" value="1"/>
</dbReference>
<keyword evidence="2" id="KW-1185">Reference proteome</keyword>
<sequence length="407" mass="46398">MGYLLLLLIKLFDYYLGSFSVLSLLFSFHFHFLPFSSASSSASSSAVSAPLNDRWLPVLNAFRESEVVPRLIRTVRSFLPENVRSPLFWIFGKLLHFLPYEFAEEIKGMAAHLGEQVHLGELVLLNVFYDLFDFAHAFGLDPPSNRSLPSVGCTSILTADLDGQILHGRNLDYGWTQLLREATIVVDYVRNGRVQFTGIQFVLYSGLLTGQRPHAFTLSLNARYSGSPWDNLLMALITRFRHPIAFELRKVLETVGNYQEAVDNLSRITTVAPSYLIVGGRKGDGAIISRDRFGAADVFFLDYLHHRWFLVETNSDPWERTTDKRRTKAAQCLRLVGQRLISPIALSSRVLAIPPVRNEQTIFTTVMSAEQPNLIYNFTKVWPNAKHFDLRRGKRSDKMQFEQTFRN</sequence>
<evidence type="ECO:0000313" key="2">
    <source>
        <dbReference type="Proteomes" id="UP001620626"/>
    </source>
</evidence>
<dbReference type="PANTHER" id="PTHR28583:SF4">
    <property type="entry name" value="N-ACYLETHANOLAMINE-HYDROLYZING ACID AMIDASE"/>
    <property type="match status" value="1"/>
</dbReference>
<dbReference type="AlphaFoldDB" id="A0ABD2LCX5"/>
<comment type="caution">
    <text evidence="1">The sequence shown here is derived from an EMBL/GenBank/DDBJ whole genome shotgun (WGS) entry which is preliminary data.</text>
</comment>
<dbReference type="EMBL" id="JBICBT010000458">
    <property type="protein sequence ID" value="KAL3113070.1"/>
    <property type="molecule type" value="Genomic_DNA"/>
</dbReference>
<organism evidence="1 2">
    <name type="scientific">Heterodera trifolii</name>
    <dbReference type="NCBI Taxonomy" id="157864"/>
    <lineage>
        <taxon>Eukaryota</taxon>
        <taxon>Metazoa</taxon>
        <taxon>Ecdysozoa</taxon>
        <taxon>Nematoda</taxon>
        <taxon>Chromadorea</taxon>
        <taxon>Rhabditida</taxon>
        <taxon>Tylenchina</taxon>
        <taxon>Tylenchomorpha</taxon>
        <taxon>Tylenchoidea</taxon>
        <taxon>Heteroderidae</taxon>
        <taxon>Heteroderinae</taxon>
        <taxon>Heterodera</taxon>
    </lineage>
</organism>
<dbReference type="Proteomes" id="UP001620626">
    <property type="component" value="Unassembled WGS sequence"/>
</dbReference>
<dbReference type="PANTHER" id="PTHR28583">
    <property type="entry name" value="ACID AMIDASE"/>
    <property type="match status" value="1"/>
</dbReference>
<name>A0ABD2LCX5_9BILA</name>
<evidence type="ECO:0000313" key="1">
    <source>
        <dbReference type="EMBL" id="KAL3113070.1"/>
    </source>
</evidence>
<gene>
    <name evidence="1" type="ORF">niasHT_013535</name>
</gene>
<accession>A0ABD2LCX5</accession>
<proteinExistence type="predicted"/>
<evidence type="ECO:0008006" key="3">
    <source>
        <dbReference type="Google" id="ProtNLM"/>
    </source>
</evidence>
<reference evidence="1 2" key="1">
    <citation type="submission" date="2024-10" db="EMBL/GenBank/DDBJ databases">
        <authorList>
            <person name="Kim D."/>
        </authorList>
    </citation>
    <scope>NUCLEOTIDE SEQUENCE [LARGE SCALE GENOMIC DNA]</scope>
    <source>
        <strain evidence="1">BH-2024</strain>
    </source>
</reference>